<dbReference type="GO" id="GO:0006626">
    <property type="term" value="P:protein targeting to mitochondrion"/>
    <property type="evidence" value="ECO:0007669"/>
    <property type="project" value="TreeGrafter"/>
</dbReference>
<dbReference type="Pfam" id="PF10568">
    <property type="entry name" value="Tom37"/>
    <property type="match status" value="1"/>
</dbReference>
<feature type="domain" description="Mitochondrial outer membrane transport complex Sam37/metaxin N-terminal" evidence="8">
    <location>
        <begin position="21"/>
        <end position="149"/>
    </location>
</feature>
<keyword evidence="4" id="KW-0653">Protein transport</keyword>
<keyword evidence="7" id="KW-1133">Transmembrane helix</keyword>
<evidence type="ECO:0000259" key="9">
    <source>
        <dbReference type="Pfam" id="PF17171"/>
    </source>
</evidence>
<keyword evidence="6 7" id="KW-0472">Membrane</keyword>
<evidence type="ECO:0000256" key="4">
    <source>
        <dbReference type="ARBA" id="ARBA00022927"/>
    </source>
</evidence>
<dbReference type="GO" id="GO:0001401">
    <property type="term" value="C:SAM complex"/>
    <property type="evidence" value="ECO:0007669"/>
    <property type="project" value="InterPro"/>
</dbReference>
<feature type="transmembrane region" description="Helical" evidence="7">
    <location>
        <begin position="296"/>
        <end position="316"/>
    </location>
</feature>
<dbReference type="PANTHER" id="PTHR12289:SF41">
    <property type="entry name" value="FAILED AXON CONNECTIONS-RELATED"/>
    <property type="match status" value="1"/>
</dbReference>
<protein>
    <recommendedName>
        <fullName evidence="12">Metaxin</fullName>
    </recommendedName>
</protein>
<dbReference type="InterPro" id="IPR019564">
    <property type="entry name" value="Sam37/metaxin_N"/>
</dbReference>
<evidence type="ECO:0000313" key="10">
    <source>
        <dbReference type="EMBL" id="KAK9799836.1"/>
    </source>
</evidence>
<evidence type="ECO:0000256" key="5">
    <source>
        <dbReference type="ARBA" id="ARBA00023128"/>
    </source>
</evidence>
<comment type="caution">
    <text evidence="10">The sequence shown here is derived from an EMBL/GenBank/DDBJ whole genome shotgun (WGS) entry which is preliminary data.</text>
</comment>
<reference evidence="10 11" key="1">
    <citation type="journal article" date="2024" name="Nat. Commun.">
        <title>Phylogenomics reveals the evolutionary origins of lichenization in chlorophyte algae.</title>
        <authorList>
            <person name="Puginier C."/>
            <person name="Libourel C."/>
            <person name="Otte J."/>
            <person name="Skaloud P."/>
            <person name="Haon M."/>
            <person name="Grisel S."/>
            <person name="Petersen M."/>
            <person name="Berrin J.G."/>
            <person name="Delaux P.M."/>
            <person name="Dal Grande F."/>
            <person name="Keller J."/>
        </authorList>
    </citation>
    <scope>NUCLEOTIDE SEQUENCE [LARGE SCALE GENOMIC DNA]</scope>
    <source>
        <strain evidence="10 11">SAG 2036</strain>
    </source>
</reference>
<dbReference type="GO" id="GO:0015031">
    <property type="term" value="P:protein transport"/>
    <property type="evidence" value="ECO:0007669"/>
    <property type="project" value="UniProtKB-KW"/>
</dbReference>
<evidence type="ECO:0008006" key="12">
    <source>
        <dbReference type="Google" id="ProtNLM"/>
    </source>
</evidence>
<dbReference type="InterPro" id="IPR033468">
    <property type="entry name" value="Metaxin_GST"/>
</dbReference>
<dbReference type="EMBL" id="JALJOQ010000086">
    <property type="protein sequence ID" value="KAK9799836.1"/>
    <property type="molecule type" value="Genomic_DNA"/>
</dbReference>
<evidence type="ECO:0000256" key="1">
    <source>
        <dbReference type="ARBA" id="ARBA00004294"/>
    </source>
</evidence>
<dbReference type="InterPro" id="IPR050931">
    <property type="entry name" value="Mito_Protein_Transport_Metaxin"/>
</dbReference>
<dbReference type="PROSITE" id="PS51257">
    <property type="entry name" value="PROKAR_LIPOPROTEIN"/>
    <property type="match status" value="1"/>
</dbReference>
<name>A0AAW1NYT4_9CHLO</name>
<accession>A0AAW1NYT4</accession>
<dbReference type="CDD" id="cd03054">
    <property type="entry name" value="GST_N_Metaxin"/>
    <property type="match status" value="1"/>
</dbReference>
<proteinExistence type="predicted"/>
<dbReference type="AlphaFoldDB" id="A0AAW1NYT4"/>
<keyword evidence="3" id="KW-1000">Mitochondrion outer membrane</keyword>
<evidence type="ECO:0000256" key="2">
    <source>
        <dbReference type="ARBA" id="ARBA00022448"/>
    </source>
</evidence>
<organism evidence="10 11">
    <name type="scientific">Symbiochloris irregularis</name>
    <dbReference type="NCBI Taxonomy" id="706552"/>
    <lineage>
        <taxon>Eukaryota</taxon>
        <taxon>Viridiplantae</taxon>
        <taxon>Chlorophyta</taxon>
        <taxon>core chlorophytes</taxon>
        <taxon>Trebouxiophyceae</taxon>
        <taxon>Trebouxiales</taxon>
        <taxon>Trebouxiaceae</taxon>
        <taxon>Symbiochloris</taxon>
    </lineage>
</organism>
<evidence type="ECO:0000256" key="7">
    <source>
        <dbReference type="SAM" id="Phobius"/>
    </source>
</evidence>
<dbReference type="PANTHER" id="PTHR12289">
    <property type="entry name" value="METAXIN RELATED"/>
    <property type="match status" value="1"/>
</dbReference>
<keyword evidence="7" id="KW-0812">Transmembrane</keyword>
<keyword evidence="5" id="KW-0496">Mitochondrion</keyword>
<dbReference type="Pfam" id="PF17171">
    <property type="entry name" value="GST_C_6"/>
    <property type="match status" value="1"/>
</dbReference>
<sequence>MNLILYKWQPGWGLPSISAACLEVEAYLRLAQAEVQVKECSSAGAAPSGQLPTLDTGAEVVSAAELDGGEAANAIISFLKSNGHDLDAQLDSAQKGLCVAFSALVHLRLRPATQYALWCEPSSFTQHTRAAFGAGLPVPINYFQMWRQRRAVQQRFSTTSAEEVYADASAAYTALAAHLGKQATASNGASTFFFGSQPSSLDALLFSHLAFHLSSPISPPQLQRKVAAHPELVQFAESMMTHVFTKPLPPAPPVSSPEWAAQAEAASSSTAAARAAVKARLQRQQKEDSVRRQGRLWLAGVATLMIGYILVTGQYISLAPGAYDDEEIEAEDD</sequence>
<evidence type="ECO:0000256" key="3">
    <source>
        <dbReference type="ARBA" id="ARBA00022787"/>
    </source>
</evidence>
<gene>
    <name evidence="10" type="ORF">WJX73_007324</name>
</gene>
<evidence type="ECO:0000259" key="8">
    <source>
        <dbReference type="Pfam" id="PF10568"/>
    </source>
</evidence>
<keyword evidence="2" id="KW-0813">Transport</keyword>
<keyword evidence="11" id="KW-1185">Reference proteome</keyword>
<dbReference type="Proteomes" id="UP001465755">
    <property type="component" value="Unassembled WGS sequence"/>
</dbReference>
<feature type="domain" description="Metaxin glutathione S-transferase" evidence="9">
    <location>
        <begin position="188"/>
        <end position="239"/>
    </location>
</feature>
<evidence type="ECO:0000313" key="11">
    <source>
        <dbReference type="Proteomes" id="UP001465755"/>
    </source>
</evidence>
<evidence type="ECO:0000256" key="6">
    <source>
        <dbReference type="ARBA" id="ARBA00023136"/>
    </source>
</evidence>
<comment type="subcellular location">
    <subcellularLocation>
        <location evidence="1">Mitochondrion outer membrane</location>
    </subcellularLocation>
</comment>